<keyword evidence="3" id="KW-1133">Transmembrane helix</keyword>
<keyword evidence="1" id="KW-0040">ANK repeat</keyword>
<dbReference type="PROSITE" id="PS50088">
    <property type="entry name" value="ANK_REPEAT"/>
    <property type="match status" value="1"/>
</dbReference>
<evidence type="ECO:0000256" key="3">
    <source>
        <dbReference type="SAM" id="Phobius"/>
    </source>
</evidence>
<feature type="transmembrane region" description="Helical" evidence="3">
    <location>
        <begin position="418"/>
        <end position="439"/>
    </location>
</feature>
<evidence type="ECO:0000313" key="4">
    <source>
        <dbReference type="EMBL" id="THG09841.1"/>
    </source>
</evidence>
<dbReference type="PANTHER" id="PTHR24128:SF111">
    <property type="entry name" value="REPEAT-CONTAINING PROTEIN, PUTATIVE-RELATED"/>
    <property type="match status" value="1"/>
</dbReference>
<accession>A0A4S4E1X9</accession>
<dbReference type="Pfam" id="PF12796">
    <property type="entry name" value="Ank_2"/>
    <property type="match status" value="2"/>
</dbReference>
<evidence type="ECO:0000256" key="1">
    <source>
        <dbReference type="PROSITE-ProRule" id="PRU00023"/>
    </source>
</evidence>
<reference evidence="4 5" key="1">
    <citation type="journal article" date="2018" name="Proc. Natl. Acad. Sci. U.S.A.">
        <title>Draft genome sequence of Camellia sinensis var. sinensis provides insights into the evolution of the tea genome and tea quality.</title>
        <authorList>
            <person name="Wei C."/>
            <person name="Yang H."/>
            <person name="Wang S."/>
            <person name="Zhao J."/>
            <person name="Liu C."/>
            <person name="Gao L."/>
            <person name="Xia E."/>
            <person name="Lu Y."/>
            <person name="Tai Y."/>
            <person name="She G."/>
            <person name="Sun J."/>
            <person name="Cao H."/>
            <person name="Tong W."/>
            <person name="Gao Q."/>
            <person name="Li Y."/>
            <person name="Deng W."/>
            <person name="Jiang X."/>
            <person name="Wang W."/>
            <person name="Chen Q."/>
            <person name="Zhang S."/>
            <person name="Li H."/>
            <person name="Wu J."/>
            <person name="Wang P."/>
            <person name="Li P."/>
            <person name="Shi C."/>
            <person name="Zheng F."/>
            <person name="Jian J."/>
            <person name="Huang B."/>
            <person name="Shan D."/>
            <person name="Shi M."/>
            <person name="Fang C."/>
            <person name="Yue Y."/>
            <person name="Li F."/>
            <person name="Li D."/>
            <person name="Wei S."/>
            <person name="Han B."/>
            <person name="Jiang C."/>
            <person name="Yin Y."/>
            <person name="Xia T."/>
            <person name="Zhang Z."/>
            <person name="Bennetzen J.L."/>
            <person name="Zhao S."/>
            <person name="Wan X."/>
        </authorList>
    </citation>
    <scope>NUCLEOTIDE SEQUENCE [LARGE SCALE GENOMIC DNA]</scope>
    <source>
        <strain evidence="5">cv. Shuchazao</strain>
        <tissue evidence="4">Leaf</tissue>
    </source>
</reference>
<dbReference type="Gene3D" id="1.25.40.20">
    <property type="entry name" value="Ankyrin repeat-containing domain"/>
    <property type="match status" value="1"/>
</dbReference>
<dbReference type="InterPro" id="IPR002110">
    <property type="entry name" value="Ankyrin_rpt"/>
</dbReference>
<proteinExistence type="predicted"/>
<feature type="region of interest" description="Disordered" evidence="2">
    <location>
        <begin position="262"/>
        <end position="282"/>
    </location>
</feature>
<keyword evidence="3" id="KW-0812">Transmembrane</keyword>
<sequence>MSFPEEYVTLYLRLLRAAEKDDTRELYILHEQNSLLLHGPSLWGENENPLHVSCKHGSVRFVIEVLNLNPGLARRRRNSDGFSPMHVASANGHVEIVQVLVDFDSKLCLVEDIEDRVPLHVAAMKGKGDAVRALVHACPESLRKLTCRGETALHLALKNHQTGAFIVLLEEIQKWKQEELLNWKDIEGNTVLHIILELLLSLNLNSTNGTVMLDVNSINGRGHTPLDLHYETTANDMLAREIRIVLQDAGAVEGRYLNHLTAAAQPPPPQPSPPSTAESQPPQKLLPVKIRNSLLTVLIMAATFAFASSNPPNYFNLQAVTDVKHPPPRLTLSSLVLGSKSNNQYRGIFYYMMFNIAGFLASMCAILVLVRPLPHSSVVSFVMVTMFIAYLLVVDKIMPSFSVILLGSSEISSTPLVWLSALAFIFCGFVISLLVKLFHGVYNRWKSSRGHA</sequence>
<dbReference type="SUPFAM" id="SSF48403">
    <property type="entry name" value="Ankyrin repeat"/>
    <property type="match status" value="1"/>
</dbReference>
<dbReference type="STRING" id="542762.A0A4S4E1X9"/>
<comment type="caution">
    <text evidence="4">The sequence shown here is derived from an EMBL/GenBank/DDBJ whole genome shotgun (WGS) entry which is preliminary data.</text>
</comment>
<dbReference type="Proteomes" id="UP000306102">
    <property type="component" value="Unassembled WGS sequence"/>
</dbReference>
<evidence type="ECO:0000313" key="5">
    <source>
        <dbReference type="Proteomes" id="UP000306102"/>
    </source>
</evidence>
<evidence type="ECO:0000256" key="2">
    <source>
        <dbReference type="SAM" id="MobiDB-lite"/>
    </source>
</evidence>
<dbReference type="AlphaFoldDB" id="A0A4S4E1X9"/>
<dbReference type="PANTHER" id="PTHR24128">
    <property type="entry name" value="HOMEOBOX PROTEIN WARIAI"/>
    <property type="match status" value="1"/>
</dbReference>
<gene>
    <name evidence="4" type="ORF">TEA_026313</name>
</gene>
<feature type="repeat" description="ANK" evidence="1">
    <location>
        <begin position="80"/>
        <end position="112"/>
    </location>
</feature>
<feature type="transmembrane region" description="Helical" evidence="3">
    <location>
        <begin position="377"/>
        <end position="398"/>
    </location>
</feature>
<name>A0A4S4E1X9_CAMSN</name>
<dbReference type="InterPro" id="IPR036770">
    <property type="entry name" value="Ankyrin_rpt-contain_sf"/>
</dbReference>
<feature type="compositionally biased region" description="Pro residues" evidence="2">
    <location>
        <begin position="265"/>
        <end position="274"/>
    </location>
</feature>
<dbReference type="SMART" id="SM00248">
    <property type="entry name" value="ANK"/>
    <property type="match status" value="4"/>
</dbReference>
<protein>
    <submittedName>
        <fullName evidence="4">Uncharacterized protein</fullName>
    </submittedName>
</protein>
<feature type="transmembrane region" description="Helical" evidence="3">
    <location>
        <begin position="348"/>
        <end position="370"/>
    </location>
</feature>
<keyword evidence="3" id="KW-0472">Membrane</keyword>
<dbReference type="PROSITE" id="PS50297">
    <property type="entry name" value="ANK_REP_REGION"/>
    <property type="match status" value="1"/>
</dbReference>
<dbReference type="EMBL" id="SDRB02008152">
    <property type="protein sequence ID" value="THG09841.1"/>
    <property type="molecule type" value="Genomic_DNA"/>
</dbReference>
<keyword evidence="5" id="KW-1185">Reference proteome</keyword>
<organism evidence="4 5">
    <name type="scientific">Camellia sinensis var. sinensis</name>
    <name type="common">China tea</name>
    <dbReference type="NCBI Taxonomy" id="542762"/>
    <lineage>
        <taxon>Eukaryota</taxon>
        <taxon>Viridiplantae</taxon>
        <taxon>Streptophyta</taxon>
        <taxon>Embryophyta</taxon>
        <taxon>Tracheophyta</taxon>
        <taxon>Spermatophyta</taxon>
        <taxon>Magnoliopsida</taxon>
        <taxon>eudicotyledons</taxon>
        <taxon>Gunneridae</taxon>
        <taxon>Pentapetalae</taxon>
        <taxon>asterids</taxon>
        <taxon>Ericales</taxon>
        <taxon>Theaceae</taxon>
        <taxon>Camellia</taxon>
    </lineage>
</organism>